<dbReference type="eggNOG" id="COG0748">
    <property type="taxonomic scope" value="Bacteria"/>
</dbReference>
<comment type="similarity">
    <text evidence="1">Belongs to the F420H(2)-dependent quinone reductase family.</text>
</comment>
<dbReference type="STRING" id="246196.MSMEG_6325"/>
<dbReference type="InterPro" id="IPR012349">
    <property type="entry name" value="Split_barrel_FMN-bd"/>
</dbReference>
<organism evidence="3 4">
    <name type="scientific">Mycolicibacterium smegmatis (strain ATCC 700084 / mc(2)155)</name>
    <name type="common">Mycobacterium smegmatis</name>
    <dbReference type="NCBI Taxonomy" id="246196"/>
    <lineage>
        <taxon>Bacteria</taxon>
        <taxon>Bacillati</taxon>
        <taxon>Actinomycetota</taxon>
        <taxon>Actinomycetes</taxon>
        <taxon>Mycobacteriales</taxon>
        <taxon>Mycobacteriaceae</taxon>
        <taxon>Mycolicibacterium</taxon>
    </lineage>
</organism>
<dbReference type="GO" id="GO:0016491">
    <property type="term" value="F:oxidoreductase activity"/>
    <property type="evidence" value="ECO:0007669"/>
    <property type="project" value="InterPro"/>
</dbReference>
<dbReference type="KEGG" id="msm:MSMEG_6325"/>
<reference evidence="3 4" key="1">
    <citation type="submission" date="2006-10" db="EMBL/GenBank/DDBJ databases">
        <authorList>
            <person name="Fleischmann R.D."/>
            <person name="Dodson R.J."/>
            <person name="Haft D.H."/>
            <person name="Merkel J.S."/>
            <person name="Nelson W.C."/>
            <person name="Fraser C.M."/>
        </authorList>
    </citation>
    <scope>NUCLEOTIDE SEQUENCE [LARGE SCALE GENOMIC DNA]</scope>
    <source>
        <strain evidence="4">ATCC 700084 / mc(2)155</strain>
    </source>
</reference>
<evidence type="ECO:0000256" key="2">
    <source>
        <dbReference type="ARBA" id="ARBA00049106"/>
    </source>
</evidence>
<dbReference type="RefSeq" id="WP_011731206.1">
    <property type="nucleotide sequence ID" value="NC_008596.1"/>
</dbReference>
<dbReference type="PANTHER" id="PTHR39428:SF1">
    <property type="entry name" value="F420H(2)-DEPENDENT QUINONE REDUCTASE RV1261C"/>
    <property type="match status" value="1"/>
</dbReference>
<dbReference type="Proteomes" id="UP000000757">
    <property type="component" value="Chromosome"/>
</dbReference>
<accession>A0R5V5</accession>
<evidence type="ECO:0000256" key="1">
    <source>
        <dbReference type="ARBA" id="ARBA00008710"/>
    </source>
</evidence>
<sequence>MDDKLHGIPRVDLETRPRWKRDLAWWFGGKVLATARASAIWRKIAMPYEVPLIKATGGRARLSVGIPIAVLTSTGARSGKTRQTALAYFTDGDDVVLIASNYGQARHPGWYHNLRAHPECELYVGRRGGRFVAREVDGPQRDRLYALAASRLYPGWVAYEKRAEGVRRIPVLRLTPADP</sequence>
<dbReference type="GO" id="GO:0070967">
    <property type="term" value="F:coenzyme F420 binding"/>
    <property type="evidence" value="ECO:0007669"/>
    <property type="project" value="TreeGrafter"/>
</dbReference>
<dbReference type="PANTHER" id="PTHR39428">
    <property type="entry name" value="F420H(2)-DEPENDENT QUINONE REDUCTASE RV1261C"/>
    <property type="match status" value="1"/>
</dbReference>
<gene>
    <name evidence="3" type="ordered locus">MSMEG_6325</name>
</gene>
<evidence type="ECO:0000313" key="4">
    <source>
        <dbReference type="Proteomes" id="UP000000757"/>
    </source>
</evidence>
<dbReference type="Gene3D" id="2.30.110.10">
    <property type="entry name" value="Electron Transport, Fmn-binding Protein, Chain A"/>
    <property type="match status" value="1"/>
</dbReference>
<keyword evidence="4" id="KW-1185">Reference proteome</keyword>
<dbReference type="OrthoDB" id="8225825at2"/>
<dbReference type="InterPro" id="IPR004378">
    <property type="entry name" value="F420H2_quin_Rdtase"/>
</dbReference>
<dbReference type="GO" id="GO:0005886">
    <property type="term" value="C:plasma membrane"/>
    <property type="evidence" value="ECO:0007669"/>
    <property type="project" value="TreeGrafter"/>
</dbReference>
<protein>
    <recommendedName>
        <fullName evidence="5">Nitroreductase</fullName>
    </recommendedName>
</protein>
<dbReference type="EMBL" id="CP000480">
    <property type="protein sequence ID" value="ABK73368.1"/>
    <property type="molecule type" value="Genomic_DNA"/>
</dbReference>
<dbReference type="PATRIC" id="fig|246196.19.peg.6160"/>
<proteinExistence type="inferred from homology"/>
<dbReference type="Pfam" id="PF04075">
    <property type="entry name" value="F420H2_quin_red"/>
    <property type="match status" value="1"/>
</dbReference>
<name>A0R5V5_MYCS2</name>
<dbReference type="NCBIfam" id="TIGR00026">
    <property type="entry name" value="hi_GC_TIGR00026"/>
    <property type="match status" value="1"/>
</dbReference>
<dbReference type="KEGG" id="msb:LJ00_31275"/>
<dbReference type="GeneID" id="93460941"/>
<comment type="catalytic activity">
    <reaction evidence="2">
        <text>oxidized coenzyme F420-(gamma-L-Glu)(n) + a quinol + H(+) = reduced coenzyme F420-(gamma-L-Glu)(n) + a quinone</text>
        <dbReference type="Rhea" id="RHEA:39663"/>
        <dbReference type="Rhea" id="RHEA-COMP:12939"/>
        <dbReference type="Rhea" id="RHEA-COMP:14378"/>
        <dbReference type="ChEBI" id="CHEBI:15378"/>
        <dbReference type="ChEBI" id="CHEBI:24646"/>
        <dbReference type="ChEBI" id="CHEBI:132124"/>
        <dbReference type="ChEBI" id="CHEBI:133980"/>
        <dbReference type="ChEBI" id="CHEBI:139511"/>
    </reaction>
</comment>
<evidence type="ECO:0000313" key="3">
    <source>
        <dbReference type="EMBL" id="ABK73368.1"/>
    </source>
</evidence>
<evidence type="ECO:0008006" key="5">
    <source>
        <dbReference type="Google" id="ProtNLM"/>
    </source>
</evidence>
<dbReference type="PaxDb" id="246196-MSMEI_6159"/>
<dbReference type="AlphaFoldDB" id="A0R5V5"/>